<organism evidence="1 2">
    <name type="scientific">Varroa destructor</name>
    <name type="common">Honeybee mite</name>
    <dbReference type="NCBI Taxonomy" id="109461"/>
    <lineage>
        <taxon>Eukaryota</taxon>
        <taxon>Metazoa</taxon>
        <taxon>Ecdysozoa</taxon>
        <taxon>Arthropoda</taxon>
        <taxon>Chelicerata</taxon>
        <taxon>Arachnida</taxon>
        <taxon>Acari</taxon>
        <taxon>Parasitiformes</taxon>
        <taxon>Mesostigmata</taxon>
        <taxon>Gamasina</taxon>
        <taxon>Dermanyssoidea</taxon>
        <taxon>Varroidae</taxon>
        <taxon>Varroa</taxon>
    </lineage>
</organism>
<dbReference type="GeneID" id="111249553"/>
<sequence length="133" mass="14822">MMVLTSAGLKIRSSVIDRAEDANKQILLVSLAHSQCVKKSFAYDGASEWRCISSINERQDDLESTPPIYNSVLFSQRKPILFENRDLAGLQVDVNNFAGRDQALALTSHKLLVTASHEPVIATEQKRQARIPQ</sequence>
<evidence type="ECO:0000313" key="2">
    <source>
        <dbReference type="Proteomes" id="UP000594260"/>
    </source>
</evidence>
<protein>
    <submittedName>
        <fullName evidence="1">Uncharacterized protein</fullName>
    </submittedName>
</protein>
<dbReference type="AlphaFoldDB" id="A0A7M7JZK0"/>
<reference evidence="1" key="1">
    <citation type="submission" date="2021-01" db="UniProtKB">
        <authorList>
            <consortium name="EnsemblMetazoa"/>
        </authorList>
    </citation>
    <scope>IDENTIFICATION</scope>
</reference>
<dbReference type="InParanoid" id="A0A7M7JZK0"/>
<dbReference type="KEGG" id="vde:111249553"/>
<dbReference type="RefSeq" id="XP_022659292.1">
    <property type="nucleotide sequence ID" value="XM_022803557.1"/>
</dbReference>
<proteinExistence type="predicted"/>
<name>A0A7M7JZK0_VARDE</name>
<dbReference type="EnsemblMetazoa" id="XM_022803557">
    <property type="protein sequence ID" value="XP_022659292"/>
    <property type="gene ID" value="LOC111249553"/>
</dbReference>
<keyword evidence="2" id="KW-1185">Reference proteome</keyword>
<evidence type="ECO:0000313" key="1">
    <source>
        <dbReference type="EnsemblMetazoa" id="XP_022659292"/>
    </source>
</evidence>
<accession>A0A7M7JZK0</accession>
<dbReference type="Proteomes" id="UP000594260">
    <property type="component" value="Unplaced"/>
</dbReference>